<gene>
    <name evidence="3" type="ORF">ACFFSA_23490</name>
</gene>
<dbReference type="Pfam" id="PF00248">
    <property type="entry name" value="Aldo_ket_red"/>
    <property type="match status" value="1"/>
</dbReference>
<evidence type="ECO:0000256" key="1">
    <source>
        <dbReference type="ARBA" id="ARBA00023002"/>
    </source>
</evidence>
<name>A0ABV5S5K0_9ACTN</name>
<comment type="caution">
    <text evidence="3">The sequence shown here is derived from an EMBL/GenBank/DDBJ whole genome shotgun (WGS) entry which is preliminary data.</text>
</comment>
<organism evidence="3 4">
    <name type="scientific">Nonomuraea helvata</name>
    <dbReference type="NCBI Taxonomy" id="37484"/>
    <lineage>
        <taxon>Bacteria</taxon>
        <taxon>Bacillati</taxon>
        <taxon>Actinomycetota</taxon>
        <taxon>Actinomycetes</taxon>
        <taxon>Streptosporangiales</taxon>
        <taxon>Streptosporangiaceae</taxon>
        <taxon>Nonomuraea</taxon>
    </lineage>
</organism>
<evidence type="ECO:0000313" key="3">
    <source>
        <dbReference type="EMBL" id="MFB9626058.1"/>
    </source>
</evidence>
<dbReference type="InterPro" id="IPR036812">
    <property type="entry name" value="NAD(P)_OxRdtase_dom_sf"/>
</dbReference>
<proteinExistence type="predicted"/>
<dbReference type="PANTHER" id="PTHR43625:SF40">
    <property type="entry name" value="ALDO-KETO REDUCTASE YAKC [NADP(+)]"/>
    <property type="match status" value="1"/>
</dbReference>
<dbReference type="EMBL" id="JBHMBW010000020">
    <property type="protein sequence ID" value="MFB9626058.1"/>
    <property type="molecule type" value="Genomic_DNA"/>
</dbReference>
<dbReference type="Gene3D" id="3.20.20.100">
    <property type="entry name" value="NADP-dependent oxidoreductase domain"/>
    <property type="match status" value="1"/>
</dbReference>
<keyword evidence="1" id="KW-0560">Oxidoreductase</keyword>
<dbReference type="InterPro" id="IPR023210">
    <property type="entry name" value="NADP_OxRdtase_dom"/>
</dbReference>
<reference evidence="3 4" key="1">
    <citation type="submission" date="2024-09" db="EMBL/GenBank/DDBJ databases">
        <authorList>
            <person name="Sun Q."/>
            <person name="Mori K."/>
        </authorList>
    </citation>
    <scope>NUCLEOTIDE SEQUENCE [LARGE SCALE GENOMIC DNA]</scope>
    <source>
        <strain evidence="3 4">JCM 3143</strain>
    </source>
</reference>
<dbReference type="Proteomes" id="UP001589532">
    <property type="component" value="Unassembled WGS sequence"/>
</dbReference>
<dbReference type="PANTHER" id="PTHR43625">
    <property type="entry name" value="AFLATOXIN B1 ALDEHYDE REDUCTASE"/>
    <property type="match status" value="1"/>
</dbReference>
<dbReference type="InterPro" id="IPR050791">
    <property type="entry name" value="Aldo-Keto_reductase"/>
</dbReference>
<evidence type="ECO:0000259" key="2">
    <source>
        <dbReference type="Pfam" id="PF00248"/>
    </source>
</evidence>
<dbReference type="RefSeq" id="WP_344989047.1">
    <property type="nucleotide sequence ID" value="NZ_BAAAXV010000005.1"/>
</dbReference>
<sequence length="287" mass="31820">MRHRRLGRNGPVSSCVGLSMWASPGRVDPDAWIETVHYAISSGITLLDVSDMDPDSELAPLIGRAVNVRRQDLLLAAAAPHVEGSMYLRRRCDHALARYKVDYLDVYYLRADLSTQVESGVTELAELVREGKIRHIGLLGGTPHQLRRAHAVHPMTVLATEYSVVFREAERELLDVARELDVGVVARCPFARGLLGGRLRFPDIRDERRAESVQRMVREAESIAADLNVGMSRLALAWLLSRNDDVVPLPSALDPVQLEMDIAAVDVLLTQETCDRLALVFDPEGAT</sequence>
<evidence type="ECO:0000313" key="4">
    <source>
        <dbReference type="Proteomes" id="UP001589532"/>
    </source>
</evidence>
<keyword evidence="4" id="KW-1185">Reference proteome</keyword>
<dbReference type="SUPFAM" id="SSF51430">
    <property type="entry name" value="NAD(P)-linked oxidoreductase"/>
    <property type="match status" value="1"/>
</dbReference>
<accession>A0ABV5S5K0</accession>
<feature type="domain" description="NADP-dependent oxidoreductase" evidence="2">
    <location>
        <begin position="16"/>
        <end position="277"/>
    </location>
</feature>
<protein>
    <submittedName>
        <fullName evidence="3">Aldo/keto reductase</fullName>
    </submittedName>
</protein>